<evidence type="ECO:0000256" key="2">
    <source>
        <dbReference type="ARBA" id="ARBA00023002"/>
    </source>
</evidence>
<proteinExistence type="predicted"/>
<dbReference type="InterPro" id="IPR023753">
    <property type="entry name" value="FAD/NAD-binding_dom"/>
</dbReference>
<evidence type="ECO:0000313" key="6">
    <source>
        <dbReference type="EMBL" id="MEQ3549185.1"/>
    </source>
</evidence>
<dbReference type="InterPro" id="IPR050097">
    <property type="entry name" value="Ferredoxin-NADP_redctase_2"/>
</dbReference>
<name>A0ABV1K406_9PSEU</name>
<evidence type="ECO:0000313" key="7">
    <source>
        <dbReference type="Proteomes" id="UP001494902"/>
    </source>
</evidence>
<feature type="region of interest" description="Disordered" evidence="4">
    <location>
        <begin position="306"/>
        <end position="331"/>
    </location>
</feature>
<feature type="compositionally biased region" description="Low complexity" evidence="4">
    <location>
        <begin position="307"/>
        <end position="317"/>
    </location>
</feature>
<reference evidence="6 7" key="1">
    <citation type="submission" date="2024-03" db="EMBL/GenBank/DDBJ databases">
        <title>Draft genome sequence of Pseudonocardia nematodicida JCM 31783.</title>
        <authorList>
            <person name="Butdee W."/>
            <person name="Duangmal K."/>
        </authorList>
    </citation>
    <scope>NUCLEOTIDE SEQUENCE [LARGE SCALE GENOMIC DNA]</scope>
    <source>
        <strain evidence="6 7">JCM 31783</strain>
    </source>
</reference>
<feature type="domain" description="FAD/NAD(P)-binding" evidence="5">
    <location>
        <begin position="4"/>
        <end position="288"/>
    </location>
</feature>
<protein>
    <submittedName>
        <fullName evidence="6">FAD-dependent oxidoreductase</fullName>
    </submittedName>
</protein>
<evidence type="ECO:0000256" key="4">
    <source>
        <dbReference type="SAM" id="MobiDB-lite"/>
    </source>
</evidence>
<dbReference type="PANTHER" id="PTHR48105">
    <property type="entry name" value="THIOREDOXIN REDUCTASE 1-RELATED-RELATED"/>
    <property type="match status" value="1"/>
</dbReference>
<evidence type="ECO:0000256" key="1">
    <source>
        <dbReference type="ARBA" id="ARBA00022630"/>
    </source>
</evidence>
<dbReference type="Pfam" id="PF07992">
    <property type="entry name" value="Pyr_redox_2"/>
    <property type="match status" value="1"/>
</dbReference>
<comment type="catalytic activity">
    <reaction evidence="3">
        <text>[thioredoxin]-dithiol + NADP(+) = [thioredoxin]-disulfide + NADPH + H(+)</text>
        <dbReference type="Rhea" id="RHEA:20345"/>
        <dbReference type="Rhea" id="RHEA-COMP:10698"/>
        <dbReference type="Rhea" id="RHEA-COMP:10700"/>
        <dbReference type="ChEBI" id="CHEBI:15378"/>
        <dbReference type="ChEBI" id="CHEBI:29950"/>
        <dbReference type="ChEBI" id="CHEBI:50058"/>
        <dbReference type="ChEBI" id="CHEBI:57783"/>
        <dbReference type="ChEBI" id="CHEBI:58349"/>
        <dbReference type="EC" id="1.8.1.9"/>
    </reaction>
</comment>
<dbReference type="Gene3D" id="3.50.50.60">
    <property type="entry name" value="FAD/NAD(P)-binding domain"/>
    <property type="match status" value="2"/>
</dbReference>
<accession>A0ABV1K406</accession>
<gene>
    <name evidence="6" type="ORF">WIS52_01775</name>
</gene>
<dbReference type="InterPro" id="IPR036188">
    <property type="entry name" value="FAD/NAD-bd_sf"/>
</dbReference>
<comment type="caution">
    <text evidence="6">The sequence shown here is derived from an EMBL/GenBank/DDBJ whole genome shotgun (WGS) entry which is preliminary data.</text>
</comment>
<dbReference type="RefSeq" id="WP_349296273.1">
    <property type="nucleotide sequence ID" value="NZ_JBEDNQ010000001.1"/>
</dbReference>
<organism evidence="6 7">
    <name type="scientific">Pseudonocardia nematodicida</name>
    <dbReference type="NCBI Taxonomy" id="1206997"/>
    <lineage>
        <taxon>Bacteria</taxon>
        <taxon>Bacillati</taxon>
        <taxon>Actinomycetota</taxon>
        <taxon>Actinomycetes</taxon>
        <taxon>Pseudonocardiales</taxon>
        <taxon>Pseudonocardiaceae</taxon>
        <taxon>Pseudonocardia</taxon>
    </lineage>
</organism>
<keyword evidence="1" id="KW-0285">Flavoprotein</keyword>
<keyword evidence="7" id="KW-1185">Reference proteome</keyword>
<dbReference type="PRINTS" id="PR00368">
    <property type="entry name" value="FADPNR"/>
</dbReference>
<dbReference type="SUPFAM" id="SSF51905">
    <property type="entry name" value="FAD/NAD(P)-binding domain"/>
    <property type="match status" value="1"/>
</dbReference>
<sequence>MNSYDVIVVGGGSAGLSGALLLARARWRVLVLDDGTPRNAPADGVHNWLTRDGLPPAEIGRIGRAEVTGYGGEVRDARVTGARALPEGGFAVTTADGDEVTGRKLLVTTGLADELPEIDGLADRWGAEIFACPFCHAWEHRDTRIGVLSTGPHDLLKAHIATRWSADVTLFLHTGPQPDDEQWAGYAACGITVVDGAVHAVETSGGTLSGLRLESGTVVPVDALAISPRAAARAGFLAELGLTAVEHPSGLGDHVPAGPMGETAVPGVFLAGNVTDPMATVPTSVAAGSVAGAGVTRELLTEDIARARSTAGAGSRTDLAGEPAPAGSARS</sequence>
<evidence type="ECO:0000259" key="5">
    <source>
        <dbReference type="Pfam" id="PF07992"/>
    </source>
</evidence>
<dbReference type="Proteomes" id="UP001494902">
    <property type="component" value="Unassembled WGS sequence"/>
</dbReference>
<dbReference type="PRINTS" id="PR00469">
    <property type="entry name" value="PNDRDTASEII"/>
</dbReference>
<dbReference type="EMBL" id="JBEDNQ010000001">
    <property type="protein sequence ID" value="MEQ3549185.1"/>
    <property type="molecule type" value="Genomic_DNA"/>
</dbReference>
<evidence type="ECO:0000256" key="3">
    <source>
        <dbReference type="ARBA" id="ARBA00048132"/>
    </source>
</evidence>
<keyword evidence="2" id="KW-0560">Oxidoreductase</keyword>